<dbReference type="SUPFAM" id="SSF81660">
    <property type="entry name" value="Metal cation-transporting ATPase, ATP-binding domain N"/>
    <property type="match status" value="1"/>
</dbReference>
<dbReference type="SFLD" id="SFLDS00003">
    <property type="entry name" value="Haloacid_Dehalogenase"/>
    <property type="match status" value="1"/>
</dbReference>
<gene>
    <name evidence="9" type="primary">ctpF_1</name>
    <name evidence="9" type="ORF">A6302_01574</name>
</gene>
<dbReference type="InterPro" id="IPR059000">
    <property type="entry name" value="ATPase_P-type_domA"/>
</dbReference>
<dbReference type="SUPFAM" id="SSF81665">
    <property type="entry name" value="Calcium ATPase, transmembrane domain M"/>
    <property type="match status" value="1"/>
</dbReference>
<reference evidence="9 10" key="1">
    <citation type="submission" date="2016-07" db="EMBL/GenBank/DDBJ databases">
        <title>Draft Genome Sequence of Methylobrevis pamukkalensis PK2.</title>
        <authorList>
            <person name="Vasilenko O.V."/>
            <person name="Doronina N.V."/>
            <person name="Shmareva M.N."/>
            <person name="Tarlachkov S.V."/>
            <person name="Mustakhimov I."/>
            <person name="Trotsenko Y.A."/>
        </authorList>
    </citation>
    <scope>NUCLEOTIDE SEQUENCE [LARGE SCALE GENOMIC DNA]</scope>
    <source>
        <strain evidence="9 10">PK2</strain>
    </source>
</reference>
<dbReference type="SUPFAM" id="SSF81653">
    <property type="entry name" value="Calcium ATPase, transduction domain A"/>
    <property type="match status" value="1"/>
</dbReference>
<dbReference type="NCBIfam" id="TIGR01494">
    <property type="entry name" value="ATPase_P-type"/>
    <property type="match status" value="2"/>
</dbReference>
<comment type="caution">
    <text evidence="9">The sequence shown here is derived from an EMBL/GenBank/DDBJ whole genome shotgun (WGS) entry which is preliminary data.</text>
</comment>
<keyword evidence="4" id="KW-1278">Translocase</keyword>
<keyword evidence="9" id="KW-0378">Hydrolase</keyword>
<dbReference type="GO" id="GO:0005524">
    <property type="term" value="F:ATP binding"/>
    <property type="evidence" value="ECO:0007669"/>
    <property type="project" value="InterPro"/>
</dbReference>
<dbReference type="SFLD" id="SFLDF00027">
    <property type="entry name" value="p-type_atpase"/>
    <property type="match status" value="1"/>
</dbReference>
<keyword evidence="5 7" id="KW-1133">Transmembrane helix</keyword>
<dbReference type="Gene3D" id="2.70.150.10">
    <property type="entry name" value="Calcium-transporting ATPase, cytoplasmic transduction domain A"/>
    <property type="match status" value="1"/>
</dbReference>
<dbReference type="SUPFAM" id="SSF56784">
    <property type="entry name" value="HAD-like"/>
    <property type="match status" value="1"/>
</dbReference>
<protein>
    <submittedName>
        <fullName evidence="9">Putative cation-transporting ATPase F</fullName>
        <ecNumber evidence="9">3.6.3.-</ecNumber>
    </submittedName>
</protein>
<dbReference type="PRINTS" id="PR00119">
    <property type="entry name" value="CATATPASE"/>
</dbReference>
<keyword evidence="3 7" id="KW-0812">Transmembrane</keyword>
<evidence type="ECO:0000256" key="5">
    <source>
        <dbReference type="ARBA" id="ARBA00022989"/>
    </source>
</evidence>
<evidence type="ECO:0000256" key="6">
    <source>
        <dbReference type="ARBA" id="ARBA00023136"/>
    </source>
</evidence>
<dbReference type="InterPro" id="IPR023298">
    <property type="entry name" value="ATPase_P-typ_TM_dom_sf"/>
</dbReference>
<dbReference type="Gene3D" id="3.40.50.1000">
    <property type="entry name" value="HAD superfamily/HAD-like"/>
    <property type="match status" value="1"/>
</dbReference>
<dbReference type="InterPro" id="IPR044492">
    <property type="entry name" value="P_typ_ATPase_HD_dom"/>
</dbReference>
<evidence type="ECO:0000259" key="8">
    <source>
        <dbReference type="Pfam" id="PF00122"/>
    </source>
</evidence>
<evidence type="ECO:0000256" key="7">
    <source>
        <dbReference type="SAM" id="Phobius"/>
    </source>
</evidence>
<dbReference type="GO" id="GO:0016887">
    <property type="term" value="F:ATP hydrolysis activity"/>
    <property type="evidence" value="ECO:0007669"/>
    <property type="project" value="InterPro"/>
</dbReference>
<evidence type="ECO:0000313" key="9">
    <source>
        <dbReference type="EMBL" id="ODN71082.1"/>
    </source>
</evidence>
<dbReference type="AlphaFoldDB" id="A0A1E3H441"/>
<feature type="domain" description="P-type ATPase A" evidence="8">
    <location>
        <begin position="1"/>
        <end position="76"/>
    </location>
</feature>
<dbReference type="GO" id="GO:0005391">
    <property type="term" value="F:P-type sodium:potassium-exchanging transporter activity"/>
    <property type="evidence" value="ECO:0007669"/>
    <property type="project" value="TreeGrafter"/>
</dbReference>
<dbReference type="SFLD" id="SFLDG00002">
    <property type="entry name" value="C1.7:_P-type_atpase_like"/>
    <property type="match status" value="1"/>
</dbReference>
<evidence type="ECO:0000313" key="10">
    <source>
        <dbReference type="Proteomes" id="UP000094622"/>
    </source>
</evidence>
<dbReference type="Proteomes" id="UP000094622">
    <property type="component" value="Unassembled WGS sequence"/>
</dbReference>
<dbReference type="EMBL" id="MCRJ01000030">
    <property type="protein sequence ID" value="ODN71082.1"/>
    <property type="molecule type" value="Genomic_DNA"/>
</dbReference>
<sequence length="584" mass="60401">MPADLRLVAADDLQCDESLLTGESVAVRKVATTPSDATSDPRRGAAFAGALVTRGRGRGVVSATGGATEVGRIARDLGRASLSRPPLMIRLERFSRQIAVAVGVALLLLVGVGLLRGMGLETLFMMAVGLAVSAIPEGLPVAISITLAIGMRRMAKANVIVRNLPAIEALGSCTLIATDKTGTLTLNELTVTDVVLPDGARYVFAAGRDGGLPVADPASPAGADAETALAALLHAAALPNDGRLVEDADGLHGIGDTVDVALLSAARRGGLNHEEVLDAHPSLARIPYEPDLRFAASFHAAPDAARRVRIFVKGAPETLIAMATGMDTGGRPAPIERDHLLRQKEEMAARGLRVLAFAQGEIEAEPDGDYGHRHLADLTFLGLAGMQDPVRPEVPGAIAACRRAGISVVMVTGDDPATAAAIGREAGLAFSDDEIATGGEVASAAAAGEAALDALARRARIYARVDPPQKLAIVLALSRIGHFVAVTGDGVNDAPALKHAHVGVAMGRKGTDVARESADLIVTDDHFASIVEASARAAPPMATSARWCSCWSRPALPRWCCSSSPCRSACRCRSCRCSCSGSTS</sequence>
<dbReference type="InterPro" id="IPR036412">
    <property type="entry name" value="HAD-like_sf"/>
</dbReference>
<dbReference type="Gene3D" id="1.20.1110.10">
    <property type="entry name" value="Calcium-transporting ATPase, transmembrane domain"/>
    <property type="match status" value="1"/>
</dbReference>
<evidence type="ECO:0000256" key="2">
    <source>
        <dbReference type="ARBA" id="ARBA00005675"/>
    </source>
</evidence>
<organism evidence="9 10">
    <name type="scientific">Methylobrevis pamukkalensis</name>
    <dbReference type="NCBI Taxonomy" id="1439726"/>
    <lineage>
        <taxon>Bacteria</taxon>
        <taxon>Pseudomonadati</taxon>
        <taxon>Pseudomonadota</taxon>
        <taxon>Alphaproteobacteria</taxon>
        <taxon>Hyphomicrobiales</taxon>
        <taxon>Pleomorphomonadaceae</taxon>
        <taxon>Methylobrevis</taxon>
    </lineage>
</organism>
<dbReference type="PANTHER" id="PTHR43294:SF20">
    <property type="entry name" value="P-TYPE ATPASE"/>
    <property type="match status" value="1"/>
</dbReference>
<dbReference type="InterPro" id="IPR001757">
    <property type="entry name" value="P_typ_ATPase"/>
</dbReference>
<dbReference type="GO" id="GO:0006883">
    <property type="term" value="P:intracellular sodium ion homeostasis"/>
    <property type="evidence" value="ECO:0007669"/>
    <property type="project" value="TreeGrafter"/>
</dbReference>
<dbReference type="Pfam" id="PF13246">
    <property type="entry name" value="Cation_ATPase"/>
    <property type="match status" value="1"/>
</dbReference>
<dbReference type="InterPro" id="IPR023299">
    <property type="entry name" value="ATPase_P-typ_cyto_dom_N"/>
</dbReference>
<dbReference type="Pfam" id="PF00122">
    <property type="entry name" value="E1-E2_ATPase"/>
    <property type="match status" value="1"/>
</dbReference>
<name>A0A1E3H441_9HYPH</name>
<dbReference type="PROSITE" id="PS00154">
    <property type="entry name" value="ATPASE_E1_E2"/>
    <property type="match status" value="1"/>
</dbReference>
<comment type="similarity">
    <text evidence="2">Belongs to the cation transport ATPase (P-type) (TC 3.A.3) family. Type IIA subfamily.</text>
</comment>
<dbReference type="PRINTS" id="PR00120">
    <property type="entry name" value="HATPASE"/>
</dbReference>
<dbReference type="Gene3D" id="3.40.1110.10">
    <property type="entry name" value="Calcium-transporting ATPase, cytoplasmic domain N"/>
    <property type="match status" value="1"/>
</dbReference>
<dbReference type="GO" id="GO:1990573">
    <property type="term" value="P:potassium ion import across plasma membrane"/>
    <property type="evidence" value="ECO:0007669"/>
    <property type="project" value="TreeGrafter"/>
</dbReference>
<dbReference type="InterPro" id="IPR023214">
    <property type="entry name" value="HAD_sf"/>
</dbReference>
<proteinExistence type="inferred from homology"/>
<evidence type="ECO:0000256" key="1">
    <source>
        <dbReference type="ARBA" id="ARBA00004370"/>
    </source>
</evidence>
<dbReference type="InterPro" id="IPR018303">
    <property type="entry name" value="ATPase_P-typ_P_site"/>
</dbReference>
<keyword evidence="10" id="KW-1185">Reference proteome</keyword>
<feature type="transmembrane region" description="Helical" evidence="7">
    <location>
        <begin position="98"/>
        <end position="118"/>
    </location>
</feature>
<keyword evidence="6 7" id="KW-0472">Membrane</keyword>
<dbReference type="GO" id="GO:0030007">
    <property type="term" value="P:intracellular potassium ion homeostasis"/>
    <property type="evidence" value="ECO:0007669"/>
    <property type="project" value="TreeGrafter"/>
</dbReference>
<dbReference type="InterPro" id="IPR050510">
    <property type="entry name" value="Cation_transp_ATPase_P-type"/>
</dbReference>
<dbReference type="PATRIC" id="fig|1439726.3.peg.1659"/>
<dbReference type="InterPro" id="IPR008250">
    <property type="entry name" value="ATPase_P-typ_transduc_dom_A_sf"/>
</dbReference>
<comment type="subcellular location">
    <subcellularLocation>
        <location evidence="1">Membrane</location>
    </subcellularLocation>
</comment>
<evidence type="ECO:0000256" key="4">
    <source>
        <dbReference type="ARBA" id="ARBA00022967"/>
    </source>
</evidence>
<dbReference type="EC" id="3.6.3.-" evidence="9"/>
<dbReference type="GO" id="GO:1902600">
    <property type="term" value="P:proton transmembrane transport"/>
    <property type="evidence" value="ECO:0007669"/>
    <property type="project" value="TreeGrafter"/>
</dbReference>
<feature type="transmembrane region" description="Helical" evidence="7">
    <location>
        <begin position="124"/>
        <end position="149"/>
    </location>
</feature>
<accession>A0A1E3H441</accession>
<dbReference type="GO" id="GO:0005886">
    <property type="term" value="C:plasma membrane"/>
    <property type="evidence" value="ECO:0007669"/>
    <property type="project" value="TreeGrafter"/>
</dbReference>
<evidence type="ECO:0000256" key="3">
    <source>
        <dbReference type="ARBA" id="ARBA00022692"/>
    </source>
</evidence>
<dbReference type="PANTHER" id="PTHR43294">
    <property type="entry name" value="SODIUM/POTASSIUM-TRANSPORTING ATPASE SUBUNIT ALPHA"/>
    <property type="match status" value="1"/>
</dbReference>
<dbReference type="GO" id="GO:0036376">
    <property type="term" value="P:sodium ion export across plasma membrane"/>
    <property type="evidence" value="ECO:0007669"/>
    <property type="project" value="TreeGrafter"/>
</dbReference>